<organism evidence="2 3">
    <name type="scientific">Larimichthys crocea</name>
    <name type="common">Large yellow croaker</name>
    <name type="synonym">Pseudosciaena crocea</name>
    <dbReference type="NCBI Taxonomy" id="215358"/>
    <lineage>
        <taxon>Eukaryota</taxon>
        <taxon>Metazoa</taxon>
        <taxon>Chordata</taxon>
        <taxon>Craniata</taxon>
        <taxon>Vertebrata</taxon>
        <taxon>Euteleostomi</taxon>
        <taxon>Actinopterygii</taxon>
        <taxon>Neopterygii</taxon>
        <taxon>Teleostei</taxon>
        <taxon>Neoteleostei</taxon>
        <taxon>Acanthomorphata</taxon>
        <taxon>Eupercaria</taxon>
        <taxon>Sciaenidae</taxon>
        <taxon>Larimichthys</taxon>
    </lineage>
</organism>
<name>A0A6G0HQJ1_LARCR</name>
<reference evidence="2 3" key="1">
    <citation type="submission" date="2019-07" db="EMBL/GenBank/DDBJ databases">
        <title>Chromosome genome assembly for large yellow croaker.</title>
        <authorList>
            <person name="Xiao S."/>
        </authorList>
    </citation>
    <scope>NUCLEOTIDE SEQUENCE [LARGE SCALE GENOMIC DNA]</scope>
    <source>
        <strain evidence="2">JMULYC20181020</strain>
        <tissue evidence="2">Muscle</tissue>
    </source>
</reference>
<protein>
    <submittedName>
        <fullName evidence="2">Uncharacterized protein</fullName>
    </submittedName>
</protein>
<evidence type="ECO:0000313" key="3">
    <source>
        <dbReference type="Proteomes" id="UP000424527"/>
    </source>
</evidence>
<sequence>MVANAPRRKRNKKKKKKSIPVQQMEEEEEEEGASASAGEFGRTAKSVGAAWQRHKEAVALDPALLHTSLAKTCHHRLCLARIASHSSSFFFFSTLPAPPMSVNPPRKETNVSSPGNEHTGMFNQANGVPPSSSFLLGRQQTAGWESGQEERQEKPV</sequence>
<dbReference type="Proteomes" id="UP000424527">
    <property type="component" value="Unassembled WGS sequence"/>
</dbReference>
<dbReference type="AlphaFoldDB" id="A0A6G0HQJ1"/>
<feature type="compositionally biased region" description="Polar residues" evidence="1">
    <location>
        <begin position="110"/>
        <end position="143"/>
    </location>
</feature>
<feature type="compositionally biased region" description="Basic residues" evidence="1">
    <location>
        <begin position="1"/>
        <end position="18"/>
    </location>
</feature>
<evidence type="ECO:0000256" key="1">
    <source>
        <dbReference type="SAM" id="MobiDB-lite"/>
    </source>
</evidence>
<proteinExistence type="predicted"/>
<comment type="caution">
    <text evidence="2">The sequence shown here is derived from an EMBL/GenBank/DDBJ whole genome shotgun (WGS) entry which is preliminary data.</text>
</comment>
<accession>A0A6G0HQJ1</accession>
<gene>
    <name evidence="2" type="ORF">D5F01_LYC20212</name>
</gene>
<feature type="region of interest" description="Disordered" evidence="1">
    <location>
        <begin position="1"/>
        <end position="39"/>
    </location>
</feature>
<evidence type="ECO:0000313" key="2">
    <source>
        <dbReference type="EMBL" id="KAE8281236.1"/>
    </source>
</evidence>
<feature type="region of interest" description="Disordered" evidence="1">
    <location>
        <begin position="101"/>
        <end position="156"/>
    </location>
</feature>
<dbReference type="EMBL" id="REGW02000020">
    <property type="protein sequence ID" value="KAE8281236.1"/>
    <property type="molecule type" value="Genomic_DNA"/>
</dbReference>
<keyword evidence="3" id="KW-1185">Reference proteome</keyword>